<reference evidence="2 3" key="1">
    <citation type="journal article" date="2020" name="Nature">
        <title>Six reference-quality genomes reveal evolution of bat adaptations.</title>
        <authorList>
            <person name="Jebb D."/>
            <person name="Huang Z."/>
            <person name="Pippel M."/>
            <person name="Hughes G.M."/>
            <person name="Lavrichenko K."/>
            <person name="Devanna P."/>
            <person name="Winkler S."/>
            <person name="Jermiin L.S."/>
            <person name="Skirmuntt E.C."/>
            <person name="Katzourakis A."/>
            <person name="Burkitt-Gray L."/>
            <person name="Ray D.A."/>
            <person name="Sullivan K.A.M."/>
            <person name="Roscito J.G."/>
            <person name="Kirilenko B.M."/>
            <person name="Davalos L.M."/>
            <person name="Corthals A.P."/>
            <person name="Power M.L."/>
            <person name="Jones G."/>
            <person name="Ransome R.D."/>
            <person name="Dechmann D.K.N."/>
            <person name="Locatelli A.G."/>
            <person name="Puechmaille S.J."/>
            <person name="Fedrigo O."/>
            <person name="Jarvis E.D."/>
            <person name="Hiller M."/>
            <person name="Vernes S.C."/>
            <person name="Myers E.W."/>
            <person name="Teeling E.C."/>
        </authorList>
    </citation>
    <scope>NUCLEOTIDE SEQUENCE [LARGE SCALE GENOMIC DNA]</scope>
    <source>
        <strain evidence="2">MPipKuh1</strain>
        <tissue evidence="2">Flight muscle</tissue>
    </source>
</reference>
<dbReference type="AlphaFoldDB" id="A0A7J8A8C5"/>
<keyword evidence="1" id="KW-0812">Transmembrane</keyword>
<name>A0A7J8A8C5_PIPKU</name>
<accession>A0A7J8A8C5</accession>
<organism evidence="2 3">
    <name type="scientific">Pipistrellus kuhlii</name>
    <name type="common">Kuhl's pipistrelle</name>
    <dbReference type="NCBI Taxonomy" id="59472"/>
    <lineage>
        <taxon>Eukaryota</taxon>
        <taxon>Metazoa</taxon>
        <taxon>Chordata</taxon>
        <taxon>Craniata</taxon>
        <taxon>Vertebrata</taxon>
        <taxon>Euteleostomi</taxon>
        <taxon>Mammalia</taxon>
        <taxon>Eutheria</taxon>
        <taxon>Laurasiatheria</taxon>
        <taxon>Chiroptera</taxon>
        <taxon>Yangochiroptera</taxon>
        <taxon>Vespertilionidae</taxon>
        <taxon>Pipistrellus</taxon>
    </lineage>
</organism>
<keyword evidence="1" id="KW-1133">Transmembrane helix</keyword>
<sequence length="126" mass="14692">MLLLSHYISMYLNFLVIHSLTCIIHSISILYALNIWDYARFWEYRVECYSSCVNLMAAIIEVNNSNSIVTVTSGKERDVRKGFIDLDDGPSKIRYYPDGRLYLLYLCTEYSPCVIHCLGNYRRDKG</sequence>
<protein>
    <submittedName>
        <fullName evidence="2">Uncharacterized protein</fullName>
    </submittedName>
</protein>
<keyword evidence="3" id="KW-1185">Reference proteome</keyword>
<dbReference type="Proteomes" id="UP000558488">
    <property type="component" value="Unassembled WGS sequence"/>
</dbReference>
<keyword evidence="1" id="KW-0472">Membrane</keyword>
<proteinExistence type="predicted"/>
<gene>
    <name evidence="2" type="ORF">mPipKuh1_008871</name>
</gene>
<dbReference type="EMBL" id="JACAGB010000002">
    <property type="protein sequence ID" value="KAF6382509.1"/>
    <property type="molecule type" value="Genomic_DNA"/>
</dbReference>
<evidence type="ECO:0000256" key="1">
    <source>
        <dbReference type="SAM" id="Phobius"/>
    </source>
</evidence>
<feature type="transmembrane region" description="Helical" evidence="1">
    <location>
        <begin position="12"/>
        <end position="33"/>
    </location>
</feature>
<evidence type="ECO:0000313" key="2">
    <source>
        <dbReference type="EMBL" id="KAF6382509.1"/>
    </source>
</evidence>
<comment type="caution">
    <text evidence="2">The sequence shown here is derived from an EMBL/GenBank/DDBJ whole genome shotgun (WGS) entry which is preliminary data.</text>
</comment>
<evidence type="ECO:0000313" key="3">
    <source>
        <dbReference type="Proteomes" id="UP000558488"/>
    </source>
</evidence>